<comment type="caution">
    <text evidence="1">The sequence shown here is derived from an EMBL/GenBank/DDBJ whole genome shotgun (WGS) entry which is preliminary data.</text>
</comment>
<dbReference type="Proteomes" id="UP001145109">
    <property type="component" value="Unassembled WGS sequence"/>
</dbReference>
<evidence type="ECO:0000313" key="1">
    <source>
        <dbReference type="EMBL" id="GLG87006.1"/>
    </source>
</evidence>
<protein>
    <submittedName>
        <fullName evidence="1">Uncharacterized protein</fullName>
    </submittedName>
</protein>
<evidence type="ECO:0000313" key="2">
    <source>
        <dbReference type="Proteomes" id="UP001145109"/>
    </source>
</evidence>
<dbReference type="GeneID" id="92825820"/>
<dbReference type="RefSeq" id="WP_082438309.1">
    <property type="nucleotide sequence ID" value="NZ_BSCI01000008.1"/>
</dbReference>
<reference evidence="1" key="2">
    <citation type="submission" date="2022-11" db="EMBL/GenBank/DDBJ databases">
        <title>Draft genome sequence of Coprococcus comes strain 31264.</title>
        <authorList>
            <person name="Hisatomi A."/>
            <person name="Ohkuma M."/>
            <person name="Sakamoto M."/>
        </authorList>
    </citation>
    <scope>NUCLEOTIDE SEQUENCE</scope>
    <source>
        <strain evidence="1">JCM 31264</strain>
    </source>
</reference>
<name>A0AA37QJY8_9FIRM</name>
<proteinExistence type="predicted"/>
<organism evidence="1 2">
    <name type="scientific">Coprococcus comes</name>
    <dbReference type="NCBI Taxonomy" id="410072"/>
    <lineage>
        <taxon>Bacteria</taxon>
        <taxon>Bacillati</taxon>
        <taxon>Bacillota</taxon>
        <taxon>Clostridia</taxon>
        <taxon>Lachnospirales</taxon>
        <taxon>Lachnospiraceae</taxon>
        <taxon>Coprococcus</taxon>
    </lineage>
</organism>
<gene>
    <name evidence="1" type="ORF">comes_15510</name>
</gene>
<dbReference type="AlphaFoldDB" id="A0AA37QJY8"/>
<accession>A0AA37QJY8</accession>
<sequence>MVDKKPLFQVIDDAVCNKILAPTISENMKEIVEAFDMNQIFGRKEVKKNLDMVIIKQAKQ</sequence>
<dbReference type="EMBL" id="BSCI01000008">
    <property type="protein sequence ID" value="GLG87006.1"/>
    <property type="molecule type" value="Genomic_DNA"/>
</dbReference>
<reference evidence="1" key="1">
    <citation type="submission" date="2022-09" db="EMBL/GenBank/DDBJ databases">
        <title>Draft genome sequence of Coprococcus comes strain 31264.</title>
        <authorList>
            <person name="Atsushi H."/>
            <person name="Moriya O."/>
            <person name="Mitsuo S."/>
        </authorList>
    </citation>
    <scope>NUCLEOTIDE SEQUENCE</scope>
    <source>
        <strain evidence="1">JCM 31264</strain>
    </source>
</reference>